<gene>
    <name evidence="2" type="ORF">GPA25_16830</name>
</gene>
<organism evidence="2 3">
    <name type="scientific">Aromatoleum diolicum</name>
    <dbReference type="NCBI Taxonomy" id="75796"/>
    <lineage>
        <taxon>Bacteria</taxon>
        <taxon>Pseudomonadati</taxon>
        <taxon>Pseudomonadota</taxon>
        <taxon>Betaproteobacteria</taxon>
        <taxon>Rhodocyclales</taxon>
        <taxon>Rhodocyclaceae</taxon>
        <taxon>Aromatoleum</taxon>
    </lineage>
</organism>
<evidence type="ECO:0008006" key="4">
    <source>
        <dbReference type="Google" id="ProtNLM"/>
    </source>
</evidence>
<feature type="transmembrane region" description="Helical" evidence="1">
    <location>
        <begin position="32"/>
        <end position="49"/>
    </location>
</feature>
<comment type="caution">
    <text evidence="2">The sequence shown here is derived from an EMBL/GenBank/DDBJ whole genome shotgun (WGS) entry which is preliminary data.</text>
</comment>
<protein>
    <recommendedName>
        <fullName evidence="4">DUF1145 domain-containing protein</fullName>
    </recommendedName>
</protein>
<keyword evidence="1" id="KW-0812">Transmembrane</keyword>
<reference evidence="2 3" key="1">
    <citation type="submission" date="2019-12" db="EMBL/GenBank/DDBJ databases">
        <title>Comparative genomics gives insights into the taxonomy of the Azoarcus-Aromatoleum group and reveals separate origins of nif in the plant-associated Azoarcus and non-plant-associated Aromatoleum sub-groups.</title>
        <authorList>
            <person name="Lafos M."/>
            <person name="Maluk M."/>
            <person name="Batista M."/>
            <person name="Junghare M."/>
            <person name="Carmona M."/>
            <person name="Faoro H."/>
            <person name="Cruz L.M."/>
            <person name="Battistoni F."/>
            <person name="De Souza E."/>
            <person name="Pedrosa F."/>
            <person name="Chen W.-M."/>
            <person name="Poole P.S."/>
            <person name="Dixon R.A."/>
            <person name="James E.K."/>
        </authorList>
    </citation>
    <scope>NUCLEOTIDE SEQUENCE [LARGE SCALE GENOMIC DNA]</scope>
    <source>
        <strain evidence="2 3">22Lin</strain>
    </source>
</reference>
<proteinExistence type="predicted"/>
<keyword evidence="1" id="KW-1133">Transmembrane helix</keyword>
<feature type="transmembrane region" description="Helical" evidence="1">
    <location>
        <begin position="7"/>
        <end position="26"/>
    </location>
</feature>
<keyword evidence="3" id="KW-1185">Reference proteome</keyword>
<evidence type="ECO:0000256" key="1">
    <source>
        <dbReference type="SAM" id="Phobius"/>
    </source>
</evidence>
<feature type="transmembrane region" description="Helical" evidence="1">
    <location>
        <begin position="61"/>
        <end position="79"/>
    </location>
</feature>
<dbReference type="EMBL" id="WTVQ01000032">
    <property type="protein sequence ID" value="NMG76426.1"/>
    <property type="molecule type" value="Genomic_DNA"/>
</dbReference>
<accession>A0ABX1QG89</accession>
<keyword evidence="1" id="KW-0472">Membrane</keyword>
<dbReference type="Proteomes" id="UP000648984">
    <property type="component" value="Unassembled WGS sequence"/>
</dbReference>
<evidence type="ECO:0000313" key="2">
    <source>
        <dbReference type="EMBL" id="NMG76426.1"/>
    </source>
</evidence>
<sequence>MNTLLKGACLVIYAVAAVGLIVELPFQTGTTVAYAALLLLGAHVLEVLFAFKSIKLYKGSIIVSVFLTVLFGFLHWIPLAKEDARGFK</sequence>
<name>A0ABX1QG89_9RHOO</name>
<evidence type="ECO:0000313" key="3">
    <source>
        <dbReference type="Proteomes" id="UP000648984"/>
    </source>
</evidence>